<dbReference type="EMBL" id="FQ311868">
    <property type="protein sequence ID" value="CBS87260.1"/>
    <property type="molecule type" value="Genomic_DNA"/>
</dbReference>
<keyword evidence="3 14" id="KW-0255">Endonuclease</keyword>
<evidence type="ECO:0000256" key="11">
    <source>
        <dbReference type="ARBA" id="ARBA00023211"/>
    </source>
</evidence>
<evidence type="ECO:0000256" key="8">
    <source>
        <dbReference type="ARBA" id="ARBA00023014"/>
    </source>
</evidence>
<dbReference type="InterPro" id="IPR022765">
    <property type="entry name" value="Dna2/Cas4_DUF83"/>
</dbReference>
<keyword evidence="18" id="KW-1185">Reference proteome</keyword>
<dbReference type="InterPro" id="IPR002729">
    <property type="entry name" value="CRISPR-assoc_Cas1"/>
</dbReference>
<keyword evidence="6 14" id="KW-0460">Magnesium</keyword>
<keyword evidence="4 14" id="KW-0378">Hydrolase</keyword>
<feature type="region of interest" description="Disordered" evidence="15">
    <location>
        <begin position="51"/>
        <end position="77"/>
    </location>
</feature>
<evidence type="ECO:0000256" key="9">
    <source>
        <dbReference type="ARBA" id="ARBA00023118"/>
    </source>
</evidence>
<dbReference type="GO" id="GO:0003677">
    <property type="term" value="F:DNA binding"/>
    <property type="evidence" value="ECO:0007669"/>
    <property type="project" value="UniProtKB-KW"/>
</dbReference>
<comment type="similarity">
    <text evidence="14">Belongs to the CRISPR-associated endonuclease Cas1 family.</text>
</comment>
<evidence type="ECO:0000256" key="4">
    <source>
        <dbReference type="ARBA" id="ARBA00022801"/>
    </source>
</evidence>
<keyword evidence="8" id="KW-0411">Iron-sulfur</keyword>
<name>G7Z8I3_AZOL4</name>
<dbReference type="GO" id="GO:0004519">
    <property type="term" value="F:endonuclease activity"/>
    <property type="evidence" value="ECO:0007669"/>
    <property type="project" value="UniProtKB-UniRule"/>
</dbReference>
<dbReference type="OrthoDB" id="9803119at2"/>
<keyword evidence="11 14" id="KW-0464">Manganese</keyword>
<dbReference type="PANTHER" id="PTHR34353:SF2">
    <property type="entry name" value="CRISPR-ASSOCIATED ENDONUCLEASE CAS1 1"/>
    <property type="match status" value="1"/>
</dbReference>
<evidence type="ECO:0000256" key="10">
    <source>
        <dbReference type="ARBA" id="ARBA00023125"/>
    </source>
</evidence>
<feature type="binding site" evidence="14">
    <location>
        <position position="388"/>
    </location>
    <ligand>
        <name>Mn(2+)</name>
        <dbReference type="ChEBI" id="CHEBI:29035"/>
    </ligand>
</feature>
<feature type="binding site" evidence="14">
    <location>
        <position position="474"/>
    </location>
    <ligand>
        <name>Mn(2+)</name>
        <dbReference type="ChEBI" id="CHEBI:29035"/>
    </ligand>
</feature>
<evidence type="ECO:0000256" key="12">
    <source>
        <dbReference type="ARBA" id="ARBA00033996"/>
    </source>
</evidence>
<dbReference type="InterPro" id="IPR042206">
    <property type="entry name" value="CRISPR-assoc_Cas1_C"/>
</dbReference>
<dbReference type="CDD" id="cd09634">
    <property type="entry name" value="Cas1_I-II-III"/>
    <property type="match status" value="1"/>
</dbReference>
<dbReference type="Proteomes" id="UP000005667">
    <property type="component" value="Chromosome"/>
</dbReference>
<keyword evidence="5" id="KW-0269">Exonuclease</keyword>
<dbReference type="HOGENOM" id="CLU_466793_0_0_5"/>
<accession>G7Z8I3</accession>
<dbReference type="InterPro" id="IPR011604">
    <property type="entry name" value="PDDEXK-like_dom_sf"/>
</dbReference>
<feature type="domain" description="DUF83" evidence="16">
    <location>
        <begin position="25"/>
        <end position="209"/>
    </location>
</feature>
<evidence type="ECO:0000256" key="1">
    <source>
        <dbReference type="ARBA" id="ARBA00022722"/>
    </source>
</evidence>
<dbReference type="AlphaFoldDB" id="G7Z8I3"/>
<keyword evidence="2 14" id="KW-0479">Metal-binding</keyword>
<evidence type="ECO:0000256" key="2">
    <source>
        <dbReference type="ARBA" id="ARBA00022723"/>
    </source>
</evidence>
<evidence type="ECO:0000256" key="5">
    <source>
        <dbReference type="ARBA" id="ARBA00022839"/>
    </source>
</evidence>
<dbReference type="GO" id="GO:0051607">
    <property type="term" value="P:defense response to virus"/>
    <property type="evidence" value="ECO:0007669"/>
    <property type="project" value="UniProtKB-UniRule"/>
</dbReference>
<protein>
    <recommendedName>
        <fullName evidence="14">CRISPR-associated endonuclease Cas1</fullName>
        <ecNumber evidence="14">3.1.-.-</ecNumber>
    </recommendedName>
</protein>
<dbReference type="Pfam" id="PF01867">
    <property type="entry name" value="Cas_Cas1"/>
    <property type="match status" value="1"/>
</dbReference>
<dbReference type="Gene3D" id="1.20.120.920">
    <property type="entry name" value="CRISPR-associated endonuclease Cas1, C-terminal domain"/>
    <property type="match status" value="1"/>
</dbReference>
<evidence type="ECO:0000256" key="14">
    <source>
        <dbReference type="HAMAP-Rule" id="MF_01470"/>
    </source>
</evidence>
<dbReference type="InterPro" id="IPR013343">
    <property type="entry name" value="CRISPR-assoc_prot_Cas4"/>
</dbReference>
<evidence type="ECO:0000256" key="13">
    <source>
        <dbReference type="ARBA" id="ARBA00038592"/>
    </source>
</evidence>
<keyword evidence="1 14" id="KW-0540">Nuclease</keyword>
<evidence type="ECO:0000256" key="15">
    <source>
        <dbReference type="SAM" id="MobiDB-lite"/>
    </source>
</evidence>
<feature type="compositionally biased region" description="Basic and acidic residues" evidence="15">
    <location>
        <begin position="52"/>
        <end position="65"/>
    </location>
</feature>
<feature type="binding site" evidence="14">
    <location>
        <position position="459"/>
    </location>
    <ligand>
        <name>Mn(2+)</name>
        <dbReference type="ChEBI" id="CHEBI:29035"/>
    </ligand>
</feature>
<comment type="subunit">
    <text evidence="13 14">Homodimer, forms a heterotetramer with a Cas2 homodimer.</text>
</comment>
<keyword evidence="9 14" id="KW-0051">Antiviral defense</keyword>
<evidence type="ECO:0000313" key="17">
    <source>
        <dbReference type="EMBL" id="CBS87260.1"/>
    </source>
</evidence>
<evidence type="ECO:0000313" key="18">
    <source>
        <dbReference type="Proteomes" id="UP000005667"/>
    </source>
</evidence>
<evidence type="ECO:0000256" key="7">
    <source>
        <dbReference type="ARBA" id="ARBA00023004"/>
    </source>
</evidence>
<dbReference type="NCBIfam" id="TIGR00372">
    <property type="entry name" value="cas4"/>
    <property type="match status" value="1"/>
</dbReference>
<dbReference type="PANTHER" id="PTHR34353">
    <property type="entry name" value="CRISPR-ASSOCIATED ENDONUCLEASE CAS1 1"/>
    <property type="match status" value="1"/>
</dbReference>
<dbReference type="HAMAP" id="MF_01470">
    <property type="entry name" value="Cas1"/>
    <property type="match status" value="1"/>
</dbReference>
<comment type="catalytic activity">
    <reaction evidence="12">
        <text>exonucleolytic cleavage in the 5'- to 3'-direction to yield nucleoside 3'-phosphates.</text>
        <dbReference type="EC" id="3.1.12.1"/>
    </reaction>
</comment>
<evidence type="ECO:0000259" key="16">
    <source>
        <dbReference type="Pfam" id="PF01930"/>
    </source>
</evidence>
<dbReference type="EC" id="3.1.-.-" evidence="14"/>
<dbReference type="GO" id="GO:0004527">
    <property type="term" value="F:exonuclease activity"/>
    <property type="evidence" value="ECO:0007669"/>
    <property type="project" value="UniProtKB-KW"/>
</dbReference>
<dbReference type="Gene3D" id="3.90.320.10">
    <property type="match status" value="1"/>
</dbReference>
<dbReference type="KEGG" id="ali:AZOLI_2020"/>
<sequence length="567" mass="62354">MTDQLTLPLPAPPETDPDLLVPARMVNEWVYCPRLAYLEWVEGAWAANADTEEGKRAHARVDAGRGKLPPPEEADTAPPFEVRSIELASDRLGLIAKMDVIEGEDGVLTPIDFKKGKRPHVEGGAYEPERVQLCVQALVLEDNGYRVGEGFLWFAGSRERVPVSFDEELRARTREAAAGLRLAAAARRVPPPLDNSRKCARCSLLPICLPDEVNLFRSGGAPRTPPPAADAALPLYVQQPGARVAKKGDLLIIAVENEPDREVPLGEVSELVLAGPVSLSTPALHALVKEEIPIAWMSSGFWFIATTGARGPRSAHVREGQYAARTDAFRRLLFARDLVRAKLRNQRTILRRNWRGTEAERDHAAETLKRLADRTAKASGLPELLGVEGEGAAVYFRALPALFTDKVKDLPAFSFERRSRRPPADPVNACLSLCYALLTRTCATALEIAGLDPWAGLYHADRPGRPSLALDFMEPLRPILADSTVLTALNNGELAPGDFITAGPGCNLTAGGRRTLIRAFERRLDQEASHPTFGYQISMRRMLHVQARLFARHLLGEIDSYPHYCPR</sequence>
<organism evidence="17 18">
    <name type="scientific">Azospirillum lipoferum (strain 4B)</name>
    <dbReference type="NCBI Taxonomy" id="862719"/>
    <lineage>
        <taxon>Bacteria</taxon>
        <taxon>Pseudomonadati</taxon>
        <taxon>Pseudomonadota</taxon>
        <taxon>Alphaproteobacteria</taxon>
        <taxon>Rhodospirillales</taxon>
        <taxon>Azospirillaceae</taxon>
        <taxon>Azospirillum</taxon>
    </lineage>
</organism>
<evidence type="ECO:0000256" key="3">
    <source>
        <dbReference type="ARBA" id="ARBA00022759"/>
    </source>
</evidence>
<dbReference type="InterPro" id="IPR050646">
    <property type="entry name" value="Cas1"/>
</dbReference>
<keyword evidence="7" id="KW-0408">Iron</keyword>
<dbReference type="STRING" id="862719.AZOLI_2020"/>
<reference evidence="18" key="1">
    <citation type="journal article" date="2011" name="PLoS Genet.">
        <title>Azospirillum genomes reveal transition of bacteria from aquatic to terrestrial environments.</title>
        <authorList>
            <person name="Wisniewski-Dye F."/>
            <person name="Borziak K."/>
            <person name="Khalsa-Moyers G."/>
            <person name="Alexandre G."/>
            <person name="Sukharnikov L.O."/>
            <person name="Wuichet K."/>
            <person name="Hurst G.B."/>
            <person name="McDonald W.H."/>
            <person name="Robertson J.S."/>
            <person name="Barbe V."/>
            <person name="Calteau A."/>
            <person name="Rouy Z."/>
            <person name="Mangenot S."/>
            <person name="Prigent-Combaret C."/>
            <person name="Normand P."/>
            <person name="Boyer M."/>
            <person name="Siguier P."/>
            <person name="Dessaux Y."/>
            <person name="Elmerich C."/>
            <person name="Condemine G."/>
            <person name="Krishnen G."/>
            <person name="Kennedy I."/>
            <person name="Paterson A.H."/>
            <person name="Gonzalez V."/>
            <person name="Mavingui P."/>
            <person name="Zhulin I.B."/>
        </authorList>
    </citation>
    <scope>NUCLEOTIDE SEQUENCE [LARGE SCALE GENOMIC DNA]</scope>
    <source>
        <strain evidence="18">4B</strain>
    </source>
</reference>
<dbReference type="NCBIfam" id="TIGR00287">
    <property type="entry name" value="cas1"/>
    <property type="match status" value="1"/>
</dbReference>
<dbReference type="GO" id="GO:0046872">
    <property type="term" value="F:metal ion binding"/>
    <property type="evidence" value="ECO:0007669"/>
    <property type="project" value="UniProtKB-UniRule"/>
</dbReference>
<dbReference type="RefSeq" id="WP_014248257.1">
    <property type="nucleotide sequence ID" value="NC_016622.1"/>
</dbReference>
<dbReference type="Pfam" id="PF01930">
    <property type="entry name" value="Cas_Cas4"/>
    <property type="match status" value="1"/>
</dbReference>
<comment type="function">
    <text evidence="14">CRISPR (clustered regularly interspaced short palindromic repeat), is an adaptive immune system that provides protection against mobile genetic elements (viruses, transposable elements and conjugative plasmids). CRISPR clusters contain spacers, sequences complementary to antecedent mobile elements, and target invading nucleic acids. CRISPR clusters are transcribed and processed into CRISPR RNA (crRNA). Acts as a dsDNA endonuclease. Involved in the integration of spacer DNA into the CRISPR cassette.</text>
</comment>
<dbReference type="Gene3D" id="3.100.10.20">
    <property type="entry name" value="CRISPR-associated endonuclease Cas1, N-terminal domain"/>
    <property type="match status" value="1"/>
</dbReference>
<dbReference type="InterPro" id="IPR042211">
    <property type="entry name" value="CRISPR-assoc_Cas1_N"/>
</dbReference>
<proteinExistence type="inferred from homology"/>
<evidence type="ECO:0000256" key="6">
    <source>
        <dbReference type="ARBA" id="ARBA00022842"/>
    </source>
</evidence>
<dbReference type="GO" id="GO:0043571">
    <property type="term" value="P:maintenance of CRISPR repeat elements"/>
    <property type="evidence" value="ECO:0007669"/>
    <property type="project" value="UniProtKB-UniRule"/>
</dbReference>
<keyword evidence="10 14" id="KW-0238">DNA-binding</keyword>
<dbReference type="GO" id="GO:0051536">
    <property type="term" value="F:iron-sulfur cluster binding"/>
    <property type="evidence" value="ECO:0007669"/>
    <property type="project" value="UniProtKB-KW"/>
</dbReference>
<gene>
    <name evidence="14" type="primary">cas1</name>
    <name evidence="17" type="ordered locus">AZOLI_2020</name>
</gene>
<comment type="cofactor">
    <cofactor evidence="14">
        <name>Mg(2+)</name>
        <dbReference type="ChEBI" id="CHEBI:18420"/>
    </cofactor>
    <cofactor evidence="14">
        <name>Mn(2+)</name>
        <dbReference type="ChEBI" id="CHEBI:29035"/>
    </cofactor>
</comment>